<dbReference type="Proteomes" id="UP000663874">
    <property type="component" value="Unassembled WGS sequence"/>
</dbReference>
<name>A0A819B595_9BILA</name>
<accession>A0A819B595</accession>
<evidence type="ECO:0000256" key="1">
    <source>
        <dbReference type="ARBA" id="ARBA00022468"/>
    </source>
</evidence>
<dbReference type="PROSITE" id="PS50003">
    <property type="entry name" value="PH_DOMAIN"/>
    <property type="match status" value="1"/>
</dbReference>
<dbReference type="SUPFAM" id="SSF48350">
    <property type="entry name" value="GTPase activation domain, GAP"/>
    <property type="match status" value="1"/>
</dbReference>
<organism evidence="5 6">
    <name type="scientific">Rotaria sordida</name>
    <dbReference type="NCBI Taxonomy" id="392033"/>
    <lineage>
        <taxon>Eukaryota</taxon>
        <taxon>Metazoa</taxon>
        <taxon>Spiralia</taxon>
        <taxon>Gnathifera</taxon>
        <taxon>Rotifera</taxon>
        <taxon>Eurotatoria</taxon>
        <taxon>Bdelloidea</taxon>
        <taxon>Philodinida</taxon>
        <taxon>Philodinidae</taxon>
        <taxon>Rotaria</taxon>
    </lineage>
</organism>
<evidence type="ECO:0000313" key="5">
    <source>
        <dbReference type="EMBL" id="CAF3796211.1"/>
    </source>
</evidence>
<dbReference type="GO" id="GO:0007165">
    <property type="term" value="P:signal transduction"/>
    <property type="evidence" value="ECO:0007669"/>
    <property type="project" value="InterPro"/>
</dbReference>
<dbReference type="InterPro" id="IPR000198">
    <property type="entry name" value="RhoGAP_dom"/>
</dbReference>
<dbReference type="InterPro" id="IPR011993">
    <property type="entry name" value="PH-like_dom_sf"/>
</dbReference>
<dbReference type="Pfam" id="PF00169">
    <property type="entry name" value="PH"/>
    <property type="match status" value="1"/>
</dbReference>
<dbReference type="SUPFAM" id="SSF50729">
    <property type="entry name" value="PH domain-like"/>
    <property type="match status" value="1"/>
</dbReference>
<gene>
    <name evidence="5" type="ORF">FNK824_LOCUS14733</name>
</gene>
<comment type="caution">
    <text evidence="5">The sequence shown here is derived from an EMBL/GenBank/DDBJ whole genome shotgun (WGS) entry which is preliminary data.</text>
</comment>
<dbReference type="Gene3D" id="1.10.555.10">
    <property type="entry name" value="Rho GTPase activation protein"/>
    <property type="match status" value="1"/>
</dbReference>
<dbReference type="SMART" id="SM00233">
    <property type="entry name" value="PH"/>
    <property type="match status" value="1"/>
</dbReference>
<evidence type="ECO:0000313" key="6">
    <source>
        <dbReference type="Proteomes" id="UP000663874"/>
    </source>
</evidence>
<protein>
    <recommendedName>
        <fullName evidence="7">Rho GTPase activating protein</fullName>
    </recommendedName>
</protein>
<keyword evidence="1" id="KW-0343">GTPase activation</keyword>
<dbReference type="InterPro" id="IPR001849">
    <property type="entry name" value="PH_domain"/>
</dbReference>
<keyword evidence="2" id="KW-0175">Coiled coil</keyword>
<feature type="domain" description="PH" evidence="3">
    <location>
        <begin position="2"/>
        <end position="114"/>
    </location>
</feature>
<evidence type="ECO:0000259" key="3">
    <source>
        <dbReference type="PROSITE" id="PS50003"/>
    </source>
</evidence>
<dbReference type="PANTHER" id="PTHR15228:SF24">
    <property type="entry name" value="RHO-GAP DOMAIN-CONTAINING PROTEIN"/>
    <property type="match status" value="1"/>
</dbReference>
<dbReference type="CDD" id="cd00821">
    <property type="entry name" value="PH"/>
    <property type="match status" value="1"/>
</dbReference>
<dbReference type="Pfam" id="PF00620">
    <property type="entry name" value="RhoGAP"/>
    <property type="match status" value="1"/>
</dbReference>
<dbReference type="EMBL" id="CAJOBE010002060">
    <property type="protein sequence ID" value="CAF3796211.1"/>
    <property type="molecule type" value="Genomic_DNA"/>
</dbReference>
<dbReference type="InterPro" id="IPR008936">
    <property type="entry name" value="Rho_GTPase_activation_prot"/>
</dbReference>
<reference evidence="5" key="1">
    <citation type="submission" date="2021-02" db="EMBL/GenBank/DDBJ databases">
        <authorList>
            <person name="Nowell W R."/>
        </authorList>
    </citation>
    <scope>NUCLEOTIDE SEQUENCE</scope>
</reference>
<dbReference type="Gene3D" id="2.30.29.30">
    <property type="entry name" value="Pleckstrin-homology domain (PH domain)/Phosphotyrosine-binding domain (PTB)"/>
    <property type="match status" value="1"/>
</dbReference>
<evidence type="ECO:0000259" key="4">
    <source>
        <dbReference type="PROSITE" id="PS50238"/>
    </source>
</evidence>
<dbReference type="GO" id="GO:0051056">
    <property type="term" value="P:regulation of small GTPase mediated signal transduction"/>
    <property type="evidence" value="ECO:0007669"/>
    <property type="project" value="UniProtKB-ARBA"/>
</dbReference>
<dbReference type="SMART" id="SM00324">
    <property type="entry name" value="RhoGAP"/>
    <property type="match status" value="1"/>
</dbReference>
<feature type="domain" description="Rho-GAP" evidence="4">
    <location>
        <begin position="124"/>
        <end position="319"/>
    </location>
</feature>
<feature type="coiled-coil region" evidence="2">
    <location>
        <begin position="561"/>
        <end position="627"/>
    </location>
</feature>
<dbReference type="PANTHER" id="PTHR15228">
    <property type="entry name" value="SPERMATHECAL PHYSIOLOGY VARIANT"/>
    <property type="match status" value="1"/>
</dbReference>
<proteinExistence type="predicted"/>
<dbReference type="InterPro" id="IPR051025">
    <property type="entry name" value="RhoGAP"/>
</dbReference>
<dbReference type="AlphaFoldDB" id="A0A819B595"/>
<evidence type="ECO:0008006" key="7">
    <source>
        <dbReference type="Google" id="ProtNLM"/>
    </source>
</evidence>
<sequence length="632" mass="72984">MSNSKEGWLKIKKQDQSKWHRRFCIIDWDKSVLFIASKSDTRYRDWIKLLPNIIINDLEYSFTNESNNNNNNNHNLFNNTIEILANNGTSIHYLQAETKKDYDSWLLALKQTAYSRVGGGIFGQSLEDTYKYSRDKTSFVPLIVRQCCEYLLEHGLTFVGLFRIPGKQSTIKELRDMYDRGLLVELKSSYSPATISSLLKTYLQSLPEPIIPIKYFDEFLEIGSRFKYNQTNDLYRLKQLIEINLTNIHHAILAYLCLFLKKITDHAQITKMDTDNLAVVFGNNLIRPADDLDLNILKGHSFNLLPLIKVLIDHSEYLFSNNSINQFHDSYEQTNESITKSSGFSSFSSLLSSNDHLLSTKSRSTSLPSLYKGTFSSNDSANISVESELESNDIIQQRKLSIEKPSNLTSNYINNHQLSLQTNQINYITIQNEMDFFEHKSNIQQKRFASTDLLNTSDNIQEQTKHNPRSLNNILIQQKQTTDNTLRPVSTINVEMPIRKMEKASSKKSLANKFGKSISNLKSTMSKALQPHISSNENESQIIDSSSYQLNQQIQNKSLDNQLSNNLLKKLQNDIDILKELLDKKELLIIDLTKKSRDEYLKFDEEKIQLNQKIEQLQNENIKLKKQLLNIQ</sequence>
<dbReference type="GO" id="GO:0005096">
    <property type="term" value="F:GTPase activator activity"/>
    <property type="evidence" value="ECO:0007669"/>
    <property type="project" value="UniProtKB-KW"/>
</dbReference>
<dbReference type="PROSITE" id="PS50238">
    <property type="entry name" value="RHOGAP"/>
    <property type="match status" value="1"/>
</dbReference>
<evidence type="ECO:0000256" key="2">
    <source>
        <dbReference type="SAM" id="Coils"/>
    </source>
</evidence>